<reference evidence="1" key="1">
    <citation type="submission" date="2023-03" db="EMBL/GenBank/DDBJ databases">
        <title>Massive genome expansion in bonnet fungi (Mycena s.s.) driven by repeated elements and novel gene families across ecological guilds.</title>
        <authorList>
            <consortium name="Lawrence Berkeley National Laboratory"/>
            <person name="Harder C.B."/>
            <person name="Miyauchi S."/>
            <person name="Viragh M."/>
            <person name="Kuo A."/>
            <person name="Thoen E."/>
            <person name="Andreopoulos B."/>
            <person name="Lu D."/>
            <person name="Skrede I."/>
            <person name="Drula E."/>
            <person name="Henrissat B."/>
            <person name="Morin E."/>
            <person name="Kohler A."/>
            <person name="Barry K."/>
            <person name="LaButti K."/>
            <person name="Morin E."/>
            <person name="Salamov A."/>
            <person name="Lipzen A."/>
            <person name="Mereny Z."/>
            <person name="Hegedus B."/>
            <person name="Baldrian P."/>
            <person name="Stursova M."/>
            <person name="Weitz H."/>
            <person name="Taylor A."/>
            <person name="Grigoriev I.V."/>
            <person name="Nagy L.G."/>
            <person name="Martin F."/>
            <person name="Kauserud H."/>
        </authorList>
    </citation>
    <scope>NUCLEOTIDE SEQUENCE</scope>
    <source>
        <strain evidence="1">9144</strain>
    </source>
</reference>
<evidence type="ECO:0000313" key="2">
    <source>
        <dbReference type="Proteomes" id="UP001219525"/>
    </source>
</evidence>
<organism evidence="1 2">
    <name type="scientific">Mycena pura</name>
    <dbReference type="NCBI Taxonomy" id="153505"/>
    <lineage>
        <taxon>Eukaryota</taxon>
        <taxon>Fungi</taxon>
        <taxon>Dikarya</taxon>
        <taxon>Basidiomycota</taxon>
        <taxon>Agaricomycotina</taxon>
        <taxon>Agaricomycetes</taxon>
        <taxon>Agaricomycetidae</taxon>
        <taxon>Agaricales</taxon>
        <taxon>Marasmiineae</taxon>
        <taxon>Mycenaceae</taxon>
        <taxon>Mycena</taxon>
    </lineage>
</organism>
<protein>
    <submittedName>
        <fullName evidence="1">Uncharacterized protein</fullName>
    </submittedName>
</protein>
<gene>
    <name evidence="1" type="ORF">GGX14DRAFT_377116</name>
</gene>
<dbReference type="Proteomes" id="UP001219525">
    <property type="component" value="Unassembled WGS sequence"/>
</dbReference>
<evidence type="ECO:0000313" key="1">
    <source>
        <dbReference type="EMBL" id="KAJ7195310.1"/>
    </source>
</evidence>
<feature type="non-terminal residue" evidence="1">
    <location>
        <position position="1"/>
    </location>
</feature>
<accession>A0AAD6UVE8</accession>
<keyword evidence="2" id="KW-1185">Reference proteome</keyword>
<sequence length="201" mass="22617">MPGSFPSSSQNTVDDILSETELYCRQLLRQKRGFPLYNPKPRDGLPDAYRSMAIHIGDVGRVTSKGAFDFFFNIYLEADDPVHNNDVPEGFVPLPRYVDRDLERGDYEPGNCVLPPSIRRDGITNGFSCSGPNGAILALPHGSHWEKLDNVEHLRHYIVKHAENWYKYANVNRGRGLVNGSLYLITGWEKASNLSYGIASF</sequence>
<dbReference type="AlphaFoldDB" id="A0AAD6UVE8"/>
<dbReference type="EMBL" id="JARJCW010000091">
    <property type="protein sequence ID" value="KAJ7195310.1"/>
    <property type="molecule type" value="Genomic_DNA"/>
</dbReference>
<comment type="caution">
    <text evidence="1">The sequence shown here is derived from an EMBL/GenBank/DDBJ whole genome shotgun (WGS) entry which is preliminary data.</text>
</comment>
<proteinExistence type="predicted"/>
<name>A0AAD6UVE8_9AGAR</name>